<keyword evidence="7" id="KW-0472">Membrane</keyword>
<feature type="active site" evidence="6">
    <location>
        <position position="142"/>
    </location>
</feature>
<dbReference type="EMBL" id="FTOH01000001">
    <property type="protein sequence ID" value="SIS45760.1"/>
    <property type="molecule type" value="Genomic_DNA"/>
</dbReference>
<comment type="caution">
    <text evidence="7">Lacks conserved residue(s) required for the propagation of feature annotation.</text>
</comment>
<comment type="catalytic activity">
    <reaction evidence="1 7">
        <text>Cleavage of hydrophobic, N-terminal signal or leader sequences from secreted and periplasmic proteins.</text>
        <dbReference type="EC" id="3.4.21.89"/>
    </reaction>
</comment>
<evidence type="ECO:0000256" key="6">
    <source>
        <dbReference type="PIRSR" id="PIRSR600223-1"/>
    </source>
</evidence>
<accession>A0A1N7J8Y7</accession>
<feature type="transmembrane region" description="Helical" evidence="7">
    <location>
        <begin position="6"/>
        <end position="27"/>
    </location>
</feature>
<dbReference type="GO" id="GO:0006465">
    <property type="term" value="P:signal peptide processing"/>
    <property type="evidence" value="ECO:0007669"/>
    <property type="project" value="InterPro"/>
</dbReference>
<dbReference type="GO" id="GO:0004252">
    <property type="term" value="F:serine-type endopeptidase activity"/>
    <property type="evidence" value="ECO:0007669"/>
    <property type="project" value="InterPro"/>
</dbReference>
<dbReference type="CDD" id="cd06530">
    <property type="entry name" value="S26_SPase_I"/>
    <property type="match status" value="1"/>
</dbReference>
<keyword evidence="7" id="KW-0812">Transmembrane</keyword>
<feature type="domain" description="Peptidase S26" evidence="8">
    <location>
        <begin position="61"/>
        <end position="257"/>
    </location>
</feature>
<evidence type="ECO:0000256" key="7">
    <source>
        <dbReference type="RuleBase" id="RU362042"/>
    </source>
</evidence>
<keyword evidence="7" id="KW-1133">Transmembrane helix</keyword>
<proteinExistence type="inferred from homology"/>
<keyword evidence="7" id="KW-0645">Protease</keyword>
<reference evidence="10" key="1">
    <citation type="submission" date="2017-01" db="EMBL/GenBank/DDBJ databases">
        <authorList>
            <person name="Varghese N."/>
            <person name="Submissions S."/>
        </authorList>
    </citation>
    <scope>NUCLEOTIDE SEQUENCE [LARGE SCALE GENOMIC DNA]</scope>
    <source>
        <strain evidence="10">DSM 24913</strain>
    </source>
</reference>
<comment type="subcellular location">
    <subcellularLocation>
        <location evidence="7">Membrane</location>
        <topology evidence="7">Multi-pass membrane protein</topology>
    </subcellularLocation>
</comment>
<dbReference type="InterPro" id="IPR019758">
    <property type="entry name" value="Pept_S26A_signal_pept_1_CS"/>
</dbReference>
<evidence type="ECO:0000256" key="1">
    <source>
        <dbReference type="ARBA" id="ARBA00000677"/>
    </source>
</evidence>
<dbReference type="GO" id="GO:0016020">
    <property type="term" value="C:membrane"/>
    <property type="evidence" value="ECO:0007669"/>
    <property type="project" value="UniProtKB-SubCell"/>
</dbReference>
<dbReference type="InterPro" id="IPR036286">
    <property type="entry name" value="LexA/Signal_pep-like_sf"/>
</dbReference>
<evidence type="ECO:0000256" key="3">
    <source>
        <dbReference type="ARBA" id="ARBA00013208"/>
    </source>
</evidence>
<dbReference type="SUPFAM" id="SSF51306">
    <property type="entry name" value="LexA/Signal peptidase"/>
    <property type="match status" value="1"/>
</dbReference>
<name>A0A1N7J8Y7_9GAMM</name>
<evidence type="ECO:0000313" key="9">
    <source>
        <dbReference type="EMBL" id="SIS45760.1"/>
    </source>
</evidence>
<evidence type="ECO:0000256" key="4">
    <source>
        <dbReference type="ARBA" id="ARBA00019232"/>
    </source>
</evidence>
<dbReference type="InterPro" id="IPR019533">
    <property type="entry name" value="Peptidase_S26"/>
</dbReference>
<evidence type="ECO:0000259" key="8">
    <source>
        <dbReference type="Pfam" id="PF10502"/>
    </source>
</evidence>
<dbReference type="PANTHER" id="PTHR43390">
    <property type="entry name" value="SIGNAL PEPTIDASE I"/>
    <property type="match status" value="1"/>
</dbReference>
<dbReference type="PANTHER" id="PTHR43390:SF1">
    <property type="entry name" value="CHLOROPLAST PROCESSING PEPTIDASE"/>
    <property type="match status" value="1"/>
</dbReference>
<protein>
    <recommendedName>
        <fullName evidence="4 7">Signal peptidase I</fullName>
        <ecNumber evidence="3 7">3.4.21.89</ecNumber>
    </recommendedName>
</protein>
<dbReference type="RefSeq" id="WP_076514097.1">
    <property type="nucleotide sequence ID" value="NZ_FTOH01000001.1"/>
</dbReference>
<dbReference type="PRINTS" id="PR00727">
    <property type="entry name" value="LEADERPTASE"/>
</dbReference>
<evidence type="ECO:0000256" key="5">
    <source>
        <dbReference type="ARBA" id="ARBA00022801"/>
    </source>
</evidence>
<dbReference type="Proteomes" id="UP000185639">
    <property type="component" value="Unassembled WGS sequence"/>
</dbReference>
<dbReference type="PROSITE" id="PS00761">
    <property type="entry name" value="SPASE_I_3"/>
    <property type="match status" value="1"/>
</dbReference>
<gene>
    <name evidence="9" type="ORF">SAMN05421686_101488</name>
</gene>
<sequence>MELDLPLILMVATGLTGLVVLVDRLFLRHKRQQRVDALEQSGASQENILEATKEPFLIDQSRQFFPVLALVFVLRSFAFEPFQIPSGSMEPGLQVGDFILVSKFSYGLRVPGNGSTIIPVDQPQRGDVMVFFPPEDSRYFIKRVIGLPGDHIVYRDLRLTVNGEPVPTEVLGGKPAYAPTMVLGEETMDNATPVVKWLPGRDRETGQAALWGGPEGEWTVPDGHYFMMGDNRGNSGDSRMWGFVPEKNIVGKAVAVWMHWESWTSLPSFDRVKVIE</sequence>
<dbReference type="Gene3D" id="2.10.109.10">
    <property type="entry name" value="Umud Fragment, subunit A"/>
    <property type="match status" value="1"/>
</dbReference>
<dbReference type="NCBIfam" id="TIGR02227">
    <property type="entry name" value="sigpep_I_bact"/>
    <property type="match status" value="1"/>
</dbReference>
<keyword evidence="5 7" id="KW-0378">Hydrolase</keyword>
<organism evidence="9 10">
    <name type="scientific">Thalassolituus maritimus</name>
    <dbReference type="NCBI Taxonomy" id="484498"/>
    <lineage>
        <taxon>Bacteria</taxon>
        <taxon>Pseudomonadati</taxon>
        <taxon>Pseudomonadota</taxon>
        <taxon>Gammaproteobacteria</taxon>
        <taxon>Oceanospirillales</taxon>
        <taxon>Oceanospirillaceae</taxon>
        <taxon>Thalassolituus</taxon>
    </lineage>
</organism>
<dbReference type="InterPro" id="IPR019757">
    <property type="entry name" value="Pept_S26A_signal_pept_1_Lys-AS"/>
</dbReference>
<dbReference type="OrthoDB" id="9815782at2"/>
<dbReference type="AlphaFoldDB" id="A0A1N7J8Y7"/>
<comment type="similarity">
    <text evidence="2 7">Belongs to the peptidase S26 family.</text>
</comment>
<dbReference type="PROSITE" id="PS00760">
    <property type="entry name" value="SPASE_I_2"/>
    <property type="match status" value="1"/>
</dbReference>
<dbReference type="EC" id="3.4.21.89" evidence="3 7"/>
<dbReference type="GO" id="GO:0009003">
    <property type="term" value="F:signal peptidase activity"/>
    <property type="evidence" value="ECO:0007669"/>
    <property type="project" value="UniProtKB-EC"/>
</dbReference>
<dbReference type="Pfam" id="PF10502">
    <property type="entry name" value="Peptidase_S26"/>
    <property type="match status" value="1"/>
</dbReference>
<dbReference type="STRING" id="484498.SAMN05421686_101488"/>
<keyword evidence="10" id="KW-1185">Reference proteome</keyword>
<dbReference type="InterPro" id="IPR000223">
    <property type="entry name" value="Pept_S26A_signal_pept_1"/>
</dbReference>
<evidence type="ECO:0000256" key="2">
    <source>
        <dbReference type="ARBA" id="ARBA00009370"/>
    </source>
</evidence>
<feature type="active site" evidence="6">
    <location>
        <position position="88"/>
    </location>
</feature>
<evidence type="ECO:0000313" key="10">
    <source>
        <dbReference type="Proteomes" id="UP000185639"/>
    </source>
</evidence>